<sequence length="399" mass="42094">MTDRVDIAIIGAGLSGLLSAIALSDSDYGPGQRVTLIDAGPLYRAASDGRATTLTPSALRMLSRLGVDCPAVTPIHGMRVGEGEADTPWQFELPSRSDAPLAMVVENAALRAALLSRLSDTSVEIIERTGLDALEIDGDARLSLSDGRVLKAALVVAADGRKSAIRRMAGLSVTRSDFRQHALVTTVIHAEPHEGIALQRFQRVGAIASLPLATTKAGHRSQIVWSDRETAIAAACALPEAALVSLIDERLWGALEITGLDASVQSYPLIDQRSEALSAERVALVGDAARAVHPLAGQGFNLAIRDIAALSETVREAAQTGQDIGTAGLIGYARWRRVDEMLLAAVTQSLSAAPRRGPLSLLGHARRLAFATVDAVPALHPLIRQEAAGEMGERPPLLL</sequence>
<reference evidence="9" key="2">
    <citation type="submission" date="2023-01" db="EMBL/GenBank/DDBJ databases">
        <title>Draft genome sequence of Algimonas porphyrae strain NBRC 108216.</title>
        <authorList>
            <person name="Sun Q."/>
            <person name="Mori K."/>
        </authorList>
    </citation>
    <scope>NUCLEOTIDE SEQUENCE</scope>
    <source>
        <strain evidence="9">NBRC 108216</strain>
    </source>
</reference>
<evidence type="ECO:0000259" key="8">
    <source>
        <dbReference type="Pfam" id="PF01494"/>
    </source>
</evidence>
<dbReference type="EMBL" id="BSNJ01000003">
    <property type="protein sequence ID" value="GLQ20859.1"/>
    <property type="molecule type" value="Genomic_DNA"/>
</dbReference>
<keyword evidence="6" id="KW-0560">Oxidoreductase</keyword>
<dbReference type="RefSeq" id="WP_284371805.1">
    <property type="nucleotide sequence ID" value="NZ_BSNJ01000003.1"/>
</dbReference>
<evidence type="ECO:0000313" key="10">
    <source>
        <dbReference type="Proteomes" id="UP001161390"/>
    </source>
</evidence>
<accession>A0ABQ5V113</accession>
<evidence type="ECO:0000256" key="5">
    <source>
        <dbReference type="ARBA" id="ARBA00022827"/>
    </source>
</evidence>
<keyword evidence="7" id="KW-0503">Monooxygenase</keyword>
<feature type="domain" description="FAD-binding" evidence="8">
    <location>
        <begin position="5"/>
        <end position="313"/>
    </location>
</feature>
<dbReference type="InterPro" id="IPR051205">
    <property type="entry name" value="UbiH/COQ6_monooxygenase"/>
</dbReference>
<dbReference type="Proteomes" id="UP001161390">
    <property type="component" value="Unassembled WGS sequence"/>
</dbReference>
<dbReference type="InterPro" id="IPR002938">
    <property type="entry name" value="FAD-bd"/>
</dbReference>
<evidence type="ECO:0000256" key="1">
    <source>
        <dbReference type="ARBA" id="ARBA00001974"/>
    </source>
</evidence>
<evidence type="ECO:0000256" key="4">
    <source>
        <dbReference type="ARBA" id="ARBA00022630"/>
    </source>
</evidence>
<proteinExistence type="inferred from homology"/>
<organism evidence="9 10">
    <name type="scientific">Algimonas porphyrae</name>
    <dbReference type="NCBI Taxonomy" id="1128113"/>
    <lineage>
        <taxon>Bacteria</taxon>
        <taxon>Pseudomonadati</taxon>
        <taxon>Pseudomonadota</taxon>
        <taxon>Alphaproteobacteria</taxon>
        <taxon>Maricaulales</taxon>
        <taxon>Robiginitomaculaceae</taxon>
        <taxon>Algimonas</taxon>
    </lineage>
</organism>
<comment type="similarity">
    <text evidence="3">Belongs to the UbiH/COQ6 family.</text>
</comment>
<dbReference type="SUPFAM" id="SSF51905">
    <property type="entry name" value="FAD/NAD(P)-binding domain"/>
    <property type="match status" value="1"/>
</dbReference>
<comment type="caution">
    <text evidence="9">The sequence shown here is derived from an EMBL/GenBank/DDBJ whole genome shotgun (WGS) entry which is preliminary data.</text>
</comment>
<dbReference type="Pfam" id="PF01494">
    <property type="entry name" value="FAD_binding_3"/>
    <property type="match status" value="1"/>
</dbReference>
<comment type="pathway">
    <text evidence="2">Cofactor biosynthesis; ubiquinone biosynthesis.</text>
</comment>
<gene>
    <name evidence="9" type="primary">ubiH</name>
    <name evidence="9" type="ORF">GCM10007854_18140</name>
</gene>
<evidence type="ECO:0000256" key="2">
    <source>
        <dbReference type="ARBA" id="ARBA00004749"/>
    </source>
</evidence>
<dbReference type="PRINTS" id="PR00420">
    <property type="entry name" value="RNGMNOXGNASE"/>
</dbReference>
<evidence type="ECO:0000256" key="6">
    <source>
        <dbReference type="ARBA" id="ARBA00023002"/>
    </source>
</evidence>
<dbReference type="Gene3D" id="3.50.50.60">
    <property type="entry name" value="FAD/NAD(P)-binding domain"/>
    <property type="match status" value="2"/>
</dbReference>
<dbReference type="PANTHER" id="PTHR43876:SF7">
    <property type="entry name" value="UBIQUINONE BIOSYNTHESIS MONOOXYGENASE COQ6, MITOCHONDRIAL"/>
    <property type="match status" value="1"/>
</dbReference>
<evidence type="ECO:0000256" key="7">
    <source>
        <dbReference type="ARBA" id="ARBA00023033"/>
    </source>
</evidence>
<evidence type="ECO:0000256" key="3">
    <source>
        <dbReference type="ARBA" id="ARBA00005349"/>
    </source>
</evidence>
<keyword evidence="4" id="KW-0285">Flavoprotein</keyword>
<name>A0ABQ5V113_9PROT</name>
<dbReference type="NCBIfam" id="TIGR01988">
    <property type="entry name" value="Ubi-OHases"/>
    <property type="match status" value="1"/>
</dbReference>
<dbReference type="InterPro" id="IPR036188">
    <property type="entry name" value="FAD/NAD-bd_sf"/>
</dbReference>
<keyword evidence="10" id="KW-1185">Reference proteome</keyword>
<protein>
    <submittedName>
        <fullName evidence="9">2-octaprenyl-6-methoxyphenyl hydroxylase</fullName>
    </submittedName>
</protein>
<comment type="cofactor">
    <cofactor evidence="1">
        <name>FAD</name>
        <dbReference type="ChEBI" id="CHEBI:57692"/>
    </cofactor>
</comment>
<reference evidence="9" key="1">
    <citation type="journal article" date="2014" name="Int. J. Syst. Evol. Microbiol.">
        <title>Complete genome of a new Firmicutes species belonging to the dominant human colonic microbiota ('Ruminococcus bicirculans') reveals two chromosomes and a selective capacity to utilize plant glucans.</title>
        <authorList>
            <consortium name="NISC Comparative Sequencing Program"/>
            <person name="Wegmann U."/>
            <person name="Louis P."/>
            <person name="Goesmann A."/>
            <person name="Henrissat B."/>
            <person name="Duncan S.H."/>
            <person name="Flint H.J."/>
        </authorList>
    </citation>
    <scope>NUCLEOTIDE SEQUENCE</scope>
    <source>
        <strain evidence="9">NBRC 108216</strain>
    </source>
</reference>
<dbReference type="InterPro" id="IPR010971">
    <property type="entry name" value="UbiH/COQ6"/>
</dbReference>
<evidence type="ECO:0000313" key="9">
    <source>
        <dbReference type="EMBL" id="GLQ20859.1"/>
    </source>
</evidence>
<dbReference type="PANTHER" id="PTHR43876">
    <property type="entry name" value="UBIQUINONE BIOSYNTHESIS MONOOXYGENASE COQ6, MITOCHONDRIAL"/>
    <property type="match status" value="1"/>
</dbReference>
<keyword evidence="5" id="KW-0274">FAD</keyword>